<sequence length="80" mass="9263">MRDDIFKRLTFGVRRTATQTKKQEINNSAALCLRVLPADFREEVKLLRRKECGEDNGEKMSKDMETEEGIKNAVIIAIYE</sequence>
<protein>
    <submittedName>
        <fullName evidence="2">Gag-pol polyprotein</fullName>
    </submittedName>
</protein>
<name>A0A1I7WNI9_HETBA</name>
<evidence type="ECO:0000313" key="1">
    <source>
        <dbReference type="Proteomes" id="UP000095283"/>
    </source>
</evidence>
<reference evidence="2" key="1">
    <citation type="submission" date="2016-11" db="UniProtKB">
        <authorList>
            <consortium name="WormBaseParasite"/>
        </authorList>
    </citation>
    <scope>IDENTIFICATION</scope>
</reference>
<accession>A0A1I7WNI9</accession>
<dbReference type="WBParaSite" id="Hba_06713">
    <property type="protein sequence ID" value="Hba_06713"/>
    <property type="gene ID" value="Hba_06713"/>
</dbReference>
<keyword evidence="1" id="KW-1185">Reference proteome</keyword>
<proteinExistence type="predicted"/>
<dbReference type="AlphaFoldDB" id="A0A1I7WNI9"/>
<organism evidence="1 2">
    <name type="scientific">Heterorhabditis bacteriophora</name>
    <name type="common">Entomopathogenic nematode worm</name>
    <dbReference type="NCBI Taxonomy" id="37862"/>
    <lineage>
        <taxon>Eukaryota</taxon>
        <taxon>Metazoa</taxon>
        <taxon>Ecdysozoa</taxon>
        <taxon>Nematoda</taxon>
        <taxon>Chromadorea</taxon>
        <taxon>Rhabditida</taxon>
        <taxon>Rhabditina</taxon>
        <taxon>Rhabditomorpha</taxon>
        <taxon>Strongyloidea</taxon>
        <taxon>Heterorhabditidae</taxon>
        <taxon>Heterorhabditis</taxon>
    </lineage>
</organism>
<evidence type="ECO:0000313" key="2">
    <source>
        <dbReference type="WBParaSite" id="Hba_06713"/>
    </source>
</evidence>
<dbReference type="Proteomes" id="UP000095283">
    <property type="component" value="Unplaced"/>
</dbReference>